<organism evidence="3 4">
    <name type="scientific">Terriglobus roseus</name>
    <dbReference type="NCBI Taxonomy" id="392734"/>
    <lineage>
        <taxon>Bacteria</taxon>
        <taxon>Pseudomonadati</taxon>
        <taxon>Acidobacteriota</taxon>
        <taxon>Terriglobia</taxon>
        <taxon>Terriglobales</taxon>
        <taxon>Acidobacteriaceae</taxon>
        <taxon>Terriglobus</taxon>
    </lineage>
</organism>
<keyword evidence="2" id="KW-0732">Signal</keyword>
<dbReference type="AlphaFoldDB" id="A0A1G7PLT4"/>
<evidence type="ECO:0000313" key="3">
    <source>
        <dbReference type="EMBL" id="SDF87183.1"/>
    </source>
</evidence>
<feature type="region of interest" description="Disordered" evidence="1">
    <location>
        <begin position="71"/>
        <end position="105"/>
    </location>
</feature>
<name>A0A1G7PLT4_9BACT</name>
<dbReference type="RefSeq" id="WP_083346325.1">
    <property type="nucleotide sequence ID" value="NZ_LT629690.1"/>
</dbReference>
<accession>A0A1G7PLT4</accession>
<dbReference type="OrthoDB" id="122223at2"/>
<keyword evidence="4" id="KW-1185">Reference proteome</keyword>
<feature type="compositionally biased region" description="Basic and acidic residues" evidence="1">
    <location>
        <begin position="75"/>
        <end position="105"/>
    </location>
</feature>
<dbReference type="EMBL" id="LT629690">
    <property type="protein sequence ID" value="SDF87183.1"/>
    <property type="molecule type" value="Genomic_DNA"/>
</dbReference>
<evidence type="ECO:0000256" key="1">
    <source>
        <dbReference type="SAM" id="MobiDB-lite"/>
    </source>
</evidence>
<sequence>MNMTTIRTFATRMSVVAVCSAALCSTPMQAQGRGMMAPEQRVEAIDKAVTLTPDQKTKILALYTEDQKKMQALRDAQDPDMRTKMMDMRKDENTKIKDMLTDEQKPKFDQYVASMPMGRPAGGPPPQQ</sequence>
<evidence type="ECO:0000313" key="4">
    <source>
        <dbReference type="Proteomes" id="UP000182427"/>
    </source>
</evidence>
<protein>
    <recommendedName>
        <fullName evidence="5">LTXXQ motif family protein</fullName>
    </recommendedName>
</protein>
<gene>
    <name evidence="3" type="ORF">SAMN05444167_3554</name>
</gene>
<reference evidence="3 4" key="1">
    <citation type="submission" date="2016-10" db="EMBL/GenBank/DDBJ databases">
        <authorList>
            <person name="de Groot N.N."/>
        </authorList>
    </citation>
    <scope>NUCLEOTIDE SEQUENCE [LARGE SCALE GENOMIC DNA]</scope>
    <source>
        <strain evidence="3 4">GAS232</strain>
    </source>
</reference>
<proteinExistence type="predicted"/>
<evidence type="ECO:0008006" key="5">
    <source>
        <dbReference type="Google" id="ProtNLM"/>
    </source>
</evidence>
<dbReference type="Proteomes" id="UP000182427">
    <property type="component" value="Chromosome I"/>
</dbReference>
<evidence type="ECO:0000256" key="2">
    <source>
        <dbReference type="SAM" id="SignalP"/>
    </source>
</evidence>
<feature type="chain" id="PRO_5009242306" description="LTXXQ motif family protein" evidence="2">
    <location>
        <begin position="31"/>
        <end position="128"/>
    </location>
</feature>
<feature type="signal peptide" evidence="2">
    <location>
        <begin position="1"/>
        <end position="30"/>
    </location>
</feature>